<evidence type="ECO:0000256" key="2">
    <source>
        <dbReference type="ARBA" id="ARBA00022527"/>
    </source>
</evidence>
<organism evidence="10 11">
    <name type="scientific">Meganyctiphanes norvegica</name>
    <name type="common">Northern krill</name>
    <name type="synonym">Thysanopoda norvegica</name>
    <dbReference type="NCBI Taxonomy" id="48144"/>
    <lineage>
        <taxon>Eukaryota</taxon>
        <taxon>Metazoa</taxon>
        <taxon>Ecdysozoa</taxon>
        <taxon>Arthropoda</taxon>
        <taxon>Crustacea</taxon>
        <taxon>Multicrustacea</taxon>
        <taxon>Malacostraca</taxon>
        <taxon>Eumalacostraca</taxon>
        <taxon>Eucarida</taxon>
        <taxon>Euphausiacea</taxon>
        <taxon>Euphausiidae</taxon>
        <taxon>Meganyctiphanes</taxon>
    </lineage>
</organism>
<evidence type="ECO:0000259" key="9">
    <source>
        <dbReference type="SMART" id="SM01331"/>
    </source>
</evidence>
<keyword evidence="2" id="KW-0723">Serine/threonine-protein kinase</keyword>
<evidence type="ECO:0000256" key="3">
    <source>
        <dbReference type="ARBA" id="ARBA00022679"/>
    </source>
</evidence>
<feature type="domain" description="Serine/threonine-protein kinase haspin C-terminal" evidence="9">
    <location>
        <begin position="46"/>
        <end position="129"/>
    </location>
</feature>
<dbReference type="InterPro" id="IPR024604">
    <property type="entry name" value="GSG2_C"/>
</dbReference>
<dbReference type="GO" id="GO:0035556">
    <property type="term" value="P:intracellular signal transduction"/>
    <property type="evidence" value="ECO:0007669"/>
    <property type="project" value="TreeGrafter"/>
</dbReference>
<evidence type="ECO:0000313" key="11">
    <source>
        <dbReference type="Proteomes" id="UP001497623"/>
    </source>
</evidence>
<sequence>STIAPFTIRGRQYRLKPGGDIATGLITYTSNTMTAIYCTYNGLSENEDFKIKADYPLKTNTELSELTNNEWESFNPYTNVLWLHYILDKMINECYYKNIKTKVHKTNLATLKQIKDRLLQYKSATDYIQNE</sequence>
<evidence type="ECO:0000256" key="5">
    <source>
        <dbReference type="ARBA" id="ARBA00022777"/>
    </source>
</evidence>
<dbReference type="AlphaFoldDB" id="A0AAV2QQZ8"/>
<keyword evidence="5" id="KW-0418">Kinase</keyword>
<comment type="catalytic activity">
    <reaction evidence="7">
        <text>L-threonyl-[protein] + ATP = O-phospho-L-threonyl-[protein] + ADP + H(+)</text>
        <dbReference type="Rhea" id="RHEA:46608"/>
        <dbReference type="Rhea" id="RHEA-COMP:11060"/>
        <dbReference type="Rhea" id="RHEA-COMP:11605"/>
        <dbReference type="ChEBI" id="CHEBI:15378"/>
        <dbReference type="ChEBI" id="CHEBI:30013"/>
        <dbReference type="ChEBI" id="CHEBI:30616"/>
        <dbReference type="ChEBI" id="CHEBI:61977"/>
        <dbReference type="ChEBI" id="CHEBI:456216"/>
        <dbReference type="EC" id="2.7.11.1"/>
    </reaction>
</comment>
<dbReference type="EC" id="2.7.11.1" evidence="1"/>
<dbReference type="Pfam" id="PF12330">
    <property type="entry name" value="Haspin_kinase"/>
    <property type="match status" value="1"/>
</dbReference>
<keyword evidence="3" id="KW-0808">Transferase</keyword>
<dbReference type="EMBL" id="CAXKWB010009082">
    <property type="protein sequence ID" value="CAL4093426.1"/>
    <property type="molecule type" value="Genomic_DNA"/>
</dbReference>
<comment type="catalytic activity">
    <reaction evidence="8">
        <text>L-seryl-[protein] + ATP = O-phospho-L-seryl-[protein] + ADP + H(+)</text>
        <dbReference type="Rhea" id="RHEA:17989"/>
        <dbReference type="Rhea" id="RHEA-COMP:9863"/>
        <dbReference type="Rhea" id="RHEA-COMP:11604"/>
        <dbReference type="ChEBI" id="CHEBI:15378"/>
        <dbReference type="ChEBI" id="CHEBI:29999"/>
        <dbReference type="ChEBI" id="CHEBI:30616"/>
        <dbReference type="ChEBI" id="CHEBI:83421"/>
        <dbReference type="ChEBI" id="CHEBI:456216"/>
        <dbReference type="EC" id="2.7.11.1"/>
    </reaction>
</comment>
<accession>A0AAV2QQZ8</accession>
<dbReference type="PANTHER" id="PTHR24419:SF18">
    <property type="entry name" value="SERINE_THREONINE-PROTEIN KINASE HASPIN"/>
    <property type="match status" value="1"/>
</dbReference>
<keyword evidence="4" id="KW-0547">Nucleotide-binding</keyword>
<evidence type="ECO:0000256" key="4">
    <source>
        <dbReference type="ARBA" id="ARBA00022741"/>
    </source>
</evidence>
<dbReference type="Proteomes" id="UP001497623">
    <property type="component" value="Unassembled WGS sequence"/>
</dbReference>
<gene>
    <name evidence="10" type="ORF">MNOR_LOCUS14861</name>
</gene>
<evidence type="ECO:0000256" key="8">
    <source>
        <dbReference type="ARBA" id="ARBA00048679"/>
    </source>
</evidence>
<evidence type="ECO:0000256" key="1">
    <source>
        <dbReference type="ARBA" id="ARBA00012513"/>
    </source>
</evidence>
<evidence type="ECO:0000313" key="10">
    <source>
        <dbReference type="EMBL" id="CAL4093426.1"/>
    </source>
</evidence>
<dbReference type="PANTHER" id="PTHR24419">
    <property type="entry name" value="INTERLEUKIN-1 RECEPTOR-ASSOCIATED KINASE"/>
    <property type="match status" value="1"/>
</dbReference>
<dbReference type="SMART" id="SM01331">
    <property type="entry name" value="DUF3635"/>
    <property type="match status" value="1"/>
</dbReference>
<dbReference type="Gene3D" id="1.10.510.10">
    <property type="entry name" value="Transferase(Phosphotransferase) domain 1"/>
    <property type="match status" value="1"/>
</dbReference>
<proteinExistence type="predicted"/>
<dbReference type="GO" id="GO:0000278">
    <property type="term" value="P:mitotic cell cycle"/>
    <property type="evidence" value="ECO:0007669"/>
    <property type="project" value="TreeGrafter"/>
</dbReference>
<feature type="non-terminal residue" evidence="10">
    <location>
        <position position="131"/>
    </location>
</feature>
<dbReference type="GO" id="GO:0005524">
    <property type="term" value="F:ATP binding"/>
    <property type="evidence" value="ECO:0007669"/>
    <property type="project" value="UniProtKB-KW"/>
</dbReference>
<dbReference type="GO" id="GO:0005634">
    <property type="term" value="C:nucleus"/>
    <property type="evidence" value="ECO:0007669"/>
    <property type="project" value="TreeGrafter"/>
</dbReference>
<feature type="non-terminal residue" evidence="10">
    <location>
        <position position="1"/>
    </location>
</feature>
<protein>
    <recommendedName>
        <fullName evidence="1">non-specific serine/threonine protein kinase</fullName>
        <ecNumber evidence="1">2.7.11.1</ecNumber>
    </recommendedName>
</protein>
<reference evidence="10 11" key="1">
    <citation type="submission" date="2024-05" db="EMBL/GenBank/DDBJ databases">
        <authorList>
            <person name="Wallberg A."/>
        </authorList>
    </citation>
    <scope>NUCLEOTIDE SEQUENCE [LARGE SCALE GENOMIC DNA]</scope>
</reference>
<comment type="caution">
    <text evidence="10">The sequence shown here is derived from an EMBL/GenBank/DDBJ whole genome shotgun (WGS) entry which is preliminary data.</text>
</comment>
<keyword evidence="6" id="KW-0067">ATP-binding</keyword>
<keyword evidence="11" id="KW-1185">Reference proteome</keyword>
<dbReference type="GO" id="GO:0005737">
    <property type="term" value="C:cytoplasm"/>
    <property type="evidence" value="ECO:0007669"/>
    <property type="project" value="TreeGrafter"/>
</dbReference>
<dbReference type="GO" id="GO:0072354">
    <property type="term" value="F:histone H3T3 kinase activity"/>
    <property type="evidence" value="ECO:0007669"/>
    <property type="project" value="TreeGrafter"/>
</dbReference>
<evidence type="ECO:0000256" key="7">
    <source>
        <dbReference type="ARBA" id="ARBA00047899"/>
    </source>
</evidence>
<name>A0AAV2QQZ8_MEGNR</name>
<evidence type="ECO:0000256" key="6">
    <source>
        <dbReference type="ARBA" id="ARBA00022840"/>
    </source>
</evidence>